<evidence type="ECO:0000313" key="7">
    <source>
        <dbReference type="EMBL" id="KAK9866970.1"/>
    </source>
</evidence>
<feature type="region of interest" description="Disordered" evidence="5">
    <location>
        <begin position="343"/>
        <end position="368"/>
    </location>
</feature>
<feature type="region of interest" description="Disordered" evidence="5">
    <location>
        <begin position="385"/>
        <end position="413"/>
    </location>
</feature>
<feature type="compositionally biased region" description="Polar residues" evidence="5">
    <location>
        <begin position="132"/>
        <end position="148"/>
    </location>
</feature>
<feature type="compositionally biased region" description="Polar residues" evidence="5">
    <location>
        <begin position="88"/>
        <end position="108"/>
    </location>
</feature>
<feature type="region of interest" description="Disordered" evidence="5">
    <location>
        <begin position="1"/>
        <end position="239"/>
    </location>
</feature>
<sequence length="983" mass="105473">MFTACSNGSNSPENGSSSHRHKNLTSSELEGLGNGATTLKPTAEPSGPVLPWAEQPSSSPSLLHRPLESHRQTSPFICPFQQAIKPKAQSQATGSTSLAQPLSQQSPWPQADLPGALHRAGAGDEHRPKPQPSNLALQTPTRTSTSTPIAPDTARLQRAPDSLEAAVAGMHTGVGAPPSCGGSSADDAQPAMPSHAAGPGNPAWGDPPPAETTPAPGVHPKFADPPQLTRSPQHAGPMAELLAAATHHLPSSSKLAQLQPPASLQQDPSSTVQEGAQMHSPIPASPSALNPCPARAVEQHGRQHRPVLNQILAGLPVPKHPSRDLLCPRENTHTRIVDHGSVLPFGPPASELDDPDAPHQAARKGSDDPVLACASHADHVLGPLAGSGPCRSIGPSRPQEPLPGSSYQQGQARGRSWLAQLGLREPLAGSLMERPTSIQQHGMLQTSQELSAPSRTQICHPVPNTDASRGRQALQEDPQADWVEQGVDPNRTWMQKVDERLGQQGQMLSAVHRDLPTILQASHRHANAQESAMQQLQTSLQAMSGSAAMHLRSEPEPVQHPMEAQTAAALQGMSDRLTLLEAHLGETSGLTTDQQLRDMRQQLHALRHLPEAASLIMHSIDTVLIPVVGSLKAARTPQAAPIGPSQDIPHTPQAAVLTSPDHLQSPSRASQGHATRTPAPRLRPTRILQPTAVIAPDFTPPEFLLASGGSRWGLQASRDQDCNRIWLASWRVALLGHHPRSCHHSMTLDRVDKRGRSQSLSHSYKRRHDASRASNLSRRSTDQEPRSKRSMSSRQASDGLSASLEGTRQSARRHSSPSRKNVDQSASKGRAQAIGNGKVLPMDPRWKTALCWDWERDGRCSYANCSYAHGKQDLRGGMMADFRAPSRTRMTDPRVAGVFAWSDDSMEADMTAHATAFAAGFGGAQQAIVRRDARQKPYVILTFRSATQAAAAIAQRALEPLNGWQPKILPWTGNLPPLTPEQR</sequence>
<evidence type="ECO:0000256" key="5">
    <source>
        <dbReference type="SAM" id="MobiDB-lite"/>
    </source>
</evidence>
<feature type="domain" description="C3H1-type" evidence="6">
    <location>
        <begin position="845"/>
        <end position="872"/>
    </location>
</feature>
<dbReference type="InterPro" id="IPR036855">
    <property type="entry name" value="Znf_CCCH_sf"/>
</dbReference>
<feature type="region of interest" description="Disordered" evidence="5">
    <location>
        <begin position="658"/>
        <end position="686"/>
    </location>
</feature>
<evidence type="ECO:0000256" key="4">
    <source>
        <dbReference type="PROSITE-ProRule" id="PRU00723"/>
    </source>
</evidence>
<evidence type="ECO:0000313" key="8">
    <source>
        <dbReference type="Proteomes" id="UP001485043"/>
    </source>
</evidence>
<dbReference type="Proteomes" id="UP001485043">
    <property type="component" value="Unassembled WGS sequence"/>
</dbReference>
<feature type="compositionally biased region" description="Polar residues" evidence="5">
    <location>
        <begin position="790"/>
        <end position="809"/>
    </location>
</feature>
<keyword evidence="2 4" id="KW-0863">Zinc-finger</keyword>
<dbReference type="Pfam" id="PF00642">
    <property type="entry name" value="zf-CCCH"/>
    <property type="match status" value="1"/>
</dbReference>
<gene>
    <name evidence="7" type="ORF">WJX84_006868</name>
</gene>
<dbReference type="EMBL" id="JALJOV010000120">
    <property type="protein sequence ID" value="KAK9866970.1"/>
    <property type="molecule type" value="Genomic_DNA"/>
</dbReference>
<dbReference type="GO" id="GO:0008270">
    <property type="term" value="F:zinc ion binding"/>
    <property type="evidence" value="ECO:0007669"/>
    <property type="project" value="UniProtKB-KW"/>
</dbReference>
<feature type="compositionally biased region" description="Polar residues" evidence="5">
    <location>
        <begin position="661"/>
        <end position="673"/>
    </location>
</feature>
<feature type="region of interest" description="Disordered" evidence="5">
    <location>
        <begin position="742"/>
        <end position="840"/>
    </location>
</feature>
<protein>
    <recommendedName>
        <fullName evidence="6">C3H1-type domain-containing protein</fullName>
    </recommendedName>
</protein>
<dbReference type="InterPro" id="IPR000571">
    <property type="entry name" value="Znf_CCCH"/>
</dbReference>
<feature type="region of interest" description="Disordered" evidence="5">
    <location>
        <begin position="252"/>
        <end position="292"/>
    </location>
</feature>
<evidence type="ECO:0000256" key="1">
    <source>
        <dbReference type="ARBA" id="ARBA00022723"/>
    </source>
</evidence>
<dbReference type="SUPFAM" id="SSF90229">
    <property type="entry name" value="CCCH zinc finger"/>
    <property type="match status" value="1"/>
</dbReference>
<dbReference type="PROSITE" id="PS50103">
    <property type="entry name" value="ZF_C3H1"/>
    <property type="match status" value="1"/>
</dbReference>
<feature type="compositionally biased region" description="Low complexity" evidence="5">
    <location>
        <begin position="674"/>
        <end position="686"/>
    </location>
</feature>
<name>A0AAW1TDE6_9CHLO</name>
<feature type="zinc finger region" description="C3H1-type" evidence="4">
    <location>
        <begin position="845"/>
        <end position="872"/>
    </location>
</feature>
<evidence type="ECO:0000256" key="2">
    <source>
        <dbReference type="ARBA" id="ARBA00022771"/>
    </source>
</evidence>
<feature type="compositionally biased region" description="Low complexity" evidence="5">
    <location>
        <begin position="255"/>
        <end position="270"/>
    </location>
</feature>
<dbReference type="AlphaFoldDB" id="A0AAW1TDE6"/>
<evidence type="ECO:0000259" key="6">
    <source>
        <dbReference type="PROSITE" id="PS50103"/>
    </source>
</evidence>
<dbReference type="SMART" id="SM00356">
    <property type="entry name" value="ZnF_C3H1"/>
    <property type="match status" value="1"/>
</dbReference>
<keyword evidence="3 4" id="KW-0862">Zinc</keyword>
<feature type="compositionally biased region" description="Low complexity" evidence="5">
    <location>
        <begin position="1"/>
        <end position="17"/>
    </location>
</feature>
<comment type="caution">
    <text evidence="7">The sequence shown here is derived from an EMBL/GenBank/DDBJ whole genome shotgun (WGS) entry which is preliminary data.</text>
</comment>
<feature type="compositionally biased region" description="Basic and acidic residues" evidence="5">
    <location>
        <begin position="746"/>
        <end position="755"/>
    </location>
</feature>
<accession>A0AAW1TDE6</accession>
<proteinExistence type="predicted"/>
<organism evidence="7 8">
    <name type="scientific">Apatococcus fuscideae</name>
    <dbReference type="NCBI Taxonomy" id="2026836"/>
    <lineage>
        <taxon>Eukaryota</taxon>
        <taxon>Viridiplantae</taxon>
        <taxon>Chlorophyta</taxon>
        <taxon>core chlorophytes</taxon>
        <taxon>Trebouxiophyceae</taxon>
        <taxon>Chlorellales</taxon>
        <taxon>Chlorellaceae</taxon>
        <taxon>Apatococcus</taxon>
    </lineage>
</organism>
<evidence type="ECO:0000256" key="3">
    <source>
        <dbReference type="ARBA" id="ARBA00022833"/>
    </source>
</evidence>
<reference evidence="7 8" key="1">
    <citation type="journal article" date="2024" name="Nat. Commun.">
        <title>Phylogenomics reveals the evolutionary origins of lichenization in chlorophyte algae.</title>
        <authorList>
            <person name="Puginier C."/>
            <person name="Libourel C."/>
            <person name="Otte J."/>
            <person name="Skaloud P."/>
            <person name="Haon M."/>
            <person name="Grisel S."/>
            <person name="Petersen M."/>
            <person name="Berrin J.G."/>
            <person name="Delaux P.M."/>
            <person name="Dal Grande F."/>
            <person name="Keller J."/>
        </authorList>
    </citation>
    <scope>NUCLEOTIDE SEQUENCE [LARGE SCALE GENOMIC DNA]</scope>
    <source>
        <strain evidence="7 8">SAG 2523</strain>
    </source>
</reference>
<dbReference type="Gene3D" id="4.10.1000.10">
    <property type="entry name" value="Zinc finger, CCCH-type"/>
    <property type="match status" value="1"/>
</dbReference>
<keyword evidence="1 4" id="KW-0479">Metal-binding</keyword>
<keyword evidence="8" id="KW-1185">Reference proteome</keyword>